<comment type="caution">
    <text evidence="1">The sequence shown here is derived from an EMBL/GenBank/DDBJ whole genome shotgun (WGS) entry which is preliminary data.</text>
</comment>
<evidence type="ECO:0000313" key="1">
    <source>
        <dbReference type="EMBL" id="KAI5653378.1"/>
    </source>
</evidence>
<proteinExistence type="predicted"/>
<name>A0ACC0A1W9_CATRO</name>
<dbReference type="EMBL" id="CM044707">
    <property type="protein sequence ID" value="KAI5653378.1"/>
    <property type="molecule type" value="Genomic_DNA"/>
</dbReference>
<gene>
    <name evidence="1" type="ORF">M9H77_30565</name>
</gene>
<organism evidence="1 2">
    <name type="scientific">Catharanthus roseus</name>
    <name type="common">Madagascar periwinkle</name>
    <name type="synonym">Vinca rosea</name>
    <dbReference type="NCBI Taxonomy" id="4058"/>
    <lineage>
        <taxon>Eukaryota</taxon>
        <taxon>Viridiplantae</taxon>
        <taxon>Streptophyta</taxon>
        <taxon>Embryophyta</taxon>
        <taxon>Tracheophyta</taxon>
        <taxon>Spermatophyta</taxon>
        <taxon>Magnoliopsida</taxon>
        <taxon>eudicotyledons</taxon>
        <taxon>Gunneridae</taxon>
        <taxon>Pentapetalae</taxon>
        <taxon>asterids</taxon>
        <taxon>lamiids</taxon>
        <taxon>Gentianales</taxon>
        <taxon>Apocynaceae</taxon>
        <taxon>Rauvolfioideae</taxon>
        <taxon>Vinceae</taxon>
        <taxon>Catharanthinae</taxon>
        <taxon>Catharanthus</taxon>
    </lineage>
</organism>
<keyword evidence="2" id="KW-1185">Reference proteome</keyword>
<sequence length="278" mass="31679">MRRPAKGILNPVLPEDPGVTLTSPPEVAVTKGRKKTDLVKRDKSHWEHVSIAHRKIQNSGSGSGSRERGRPPRAPRERDRGRDRGQSNLSTAKHASPCSTFPYTNAVPAFIYPFISNWNNVIGDGNCGYRVVADFVFGDEHQWPEVRRRMLYELEHSKNLYVNLVGSEECVNELVHRIHWLRDGPVPYAHWFETPNSLYIITNAFNLCVILIAQLGSTTVLPLYSYSNHPKGTLVIGFLTEERHFIQLQLNDMCPIPPLHVQWIHHRSEWVSNSADSY</sequence>
<accession>A0ACC0A1W9</accession>
<reference evidence="2" key="1">
    <citation type="journal article" date="2023" name="Nat. Plants">
        <title>Single-cell RNA sequencing provides a high-resolution roadmap for understanding the multicellular compartmentation of specialized metabolism.</title>
        <authorList>
            <person name="Sun S."/>
            <person name="Shen X."/>
            <person name="Li Y."/>
            <person name="Li Y."/>
            <person name="Wang S."/>
            <person name="Li R."/>
            <person name="Zhang H."/>
            <person name="Shen G."/>
            <person name="Guo B."/>
            <person name="Wei J."/>
            <person name="Xu J."/>
            <person name="St-Pierre B."/>
            <person name="Chen S."/>
            <person name="Sun C."/>
        </authorList>
    </citation>
    <scope>NUCLEOTIDE SEQUENCE [LARGE SCALE GENOMIC DNA]</scope>
</reference>
<dbReference type="Proteomes" id="UP001060085">
    <property type="component" value="Linkage Group LG07"/>
</dbReference>
<protein>
    <submittedName>
        <fullName evidence="1">Uncharacterized protein</fullName>
    </submittedName>
</protein>
<evidence type="ECO:0000313" key="2">
    <source>
        <dbReference type="Proteomes" id="UP001060085"/>
    </source>
</evidence>